<feature type="transmembrane region" description="Helical" evidence="10">
    <location>
        <begin position="290"/>
        <end position="309"/>
    </location>
</feature>
<keyword evidence="3" id="KW-0479">Metal-binding</keyword>
<gene>
    <name evidence="12" type="primary">Oma1</name>
    <name evidence="12" type="ORF">AVEN_43993_1</name>
</gene>
<evidence type="ECO:0000313" key="12">
    <source>
        <dbReference type="EMBL" id="GBN25036.1"/>
    </source>
</evidence>
<comment type="similarity">
    <text evidence="7">Belongs to the peptidase M48 family.</text>
</comment>
<dbReference type="AlphaFoldDB" id="A0A4Y2MHB3"/>
<dbReference type="GO" id="GO:0004222">
    <property type="term" value="F:metalloendopeptidase activity"/>
    <property type="evidence" value="ECO:0007669"/>
    <property type="project" value="InterPro"/>
</dbReference>
<dbReference type="GO" id="GO:0046872">
    <property type="term" value="F:metal ion binding"/>
    <property type="evidence" value="ECO:0007669"/>
    <property type="project" value="UniProtKB-KW"/>
</dbReference>
<dbReference type="GO" id="GO:0005743">
    <property type="term" value="C:mitochondrial inner membrane"/>
    <property type="evidence" value="ECO:0007669"/>
    <property type="project" value="TreeGrafter"/>
</dbReference>
<comment type="cofactor">
    <cofactor evidence="1">
        <name>Zn(2+)</name>
        <dbReference type="ChEBI" id="CHEBI:29105"/>
    </cofactor>
</comment>
<dbReference type="EMBL" id="BGPR01007196">
    <property type="protein sequence ID" value="GBN25036.1"/>
    <property type="molecule type" value="Genomic_DNA"/>
</dbReference>
<evidence type="ECO:0000259" key="11">
    <source>
        <dbReference type="Pfam" id="PF01435"/>
    </source>
</evidence>
<dbReference type="CDD" id="cd07331">
    <property type="entry name" value="M48C_Oma1_like"/>
    <property type="match status" value="1"/>
</dbReference>
<evidence type="ECO:0000313" key="13">
    <source>
        <dbReference type="Proteomes" id="UP000499080"/>
    </source>
</evidence>
<dbReference type="PANTHER" id="PTHR22726:SF1">
    <property type="entry name" value="METALLOENDOPEPTIDASE OMA1, MITOCHONDRIAL"/>
    <property type="match status" value="1"/>
</dbReference>
<proteinExistence type="inferred from homology"/>
<sequence>MSVLKYTYFFMPRNSVTLRCPSNVKFLPTERRMFTYRRYINSSKQYSSLLCKNRLLSSIQPSPFNLTSRTSQKSFNFRISVCCTFRTSPPKNVHPVVWVVLRPALKLAAVVTGRGIKKWWRSLPKDKKLYFLNELKANRRKIGIALSLILLLSLGYYLSHLELTPITKRRRFMAFNSKQLEKINEFELEQCMENFSSQMLPPNHPAVRRVERVVKRILAANADIKEFEGKKFGISVINSTVENAFVIPLGHVFVFSGMLNLCTNDDQLGIILSHEIAHCIMNHGAENVSFVHLLDLISLVIIAAIWAVIPNDSVSLLSHWLYQKCVELFLELPYNRTIEVEADFVGLQLAARACFDVRESSAFWNKMAFLSKTFGNGPEIEFLSTHPSHETRSEYLDGIMEQALQLRVSCGCPKLSYRDPRIDVSTLNQALALSRKQFFEHNKKPENVFKV</sequence>
<evidence type="ECO:0000256" key="1">
    <source>
        <dbReference type="ARBA" id="ARBA00001947"/>
    </source>
</evidence>
<name>A0A4Y2MHB3_ARAVE</name>
<keyword evidence="2" id="KW-0645">Protease</keyword>
<organism evidence="12 13">
    <name type="scientific">Araneus ventricosus</name>
    <name type="common">Orbweaver spider</name>
    <name type="synonym">Epeira ventricosa</name>
    <dbReference type="NCBI Taxonomy" id="182803"/>
    <lineage>
        <taxon>Eukaryota</taxon>
        <taxon>Metazoa</taxon>
        <taxon>Ecdysozoa</taxon>
        <taxon>Arthropoda</taxon>
        <taxon>Chelicerata</taxon>
        <taxon>Arachnida</taxon>
        <taxon>Araneae</taxon>
        <taxon>Araneomorphae</taxon>
        <taxon>Entelegynae</taxon>
        <taxon>Araneoidea</taxon>
        <taxon>Araneidae</taxon>
        <taxon>Araneus</taxon>
    </lineage>
</organism>
<feature type="transmembrane region" description="Helical" evidence="10">
    <location>
        <begin position="142"/>
        <end position="163"/>
    </location>
</feature>
<evidence type="ECO:0000256" key="4">
    <source>
        <dbReference type="ARBA" id="ARBA00022801"/>
    </source>
</evidence>
<keyword evidence="6" id="KW-0482">Metalloprotease</keyword>
<evidence type="ECO:0000256" key="8">
    <source>
        <dbReference type="ARBA" id="ARBA00040360"/>
    </source>
</evidence>
<dbReference type="InterPro" id="IPR001915">
    <property type="entry name" value="Peptidase_M48"/>
</dbReference>
<dbReference type="InterPro" id="IPR051156">
    <property type="entry name" value="Mito/Outer_Membr_Metalloprot"/>
</dbReference>
<keyword evidence="13" id="KW-1185">Reference proteome</keyword>
<dbReference type="GO" id="GO:0034982">
    <property type="term" value="P:mitochondrial protein processing"/>
    <property type="evidence" value="ECO:0007669"/>
    <property type="project" value="TreeGrafter"/>
</dbReference>
<evidence type="ECO:0000256" key="2">
    <source>
        <dbReference type="ARBA" id="ARBA00022670"/>
    </source>
</evidence>
<evidence type="ECO:0000256" key="3">
    <source>
        <dbReference type="ARBA" id="ARBA00022723"/>
    </source>
</evidence>
<protein>
    <recommendedName>
        <fullName evidence="8">Metalloendopeptidase OMA1, mitochondrial</fullName>
    </recommendedName>
    <alternativeName>
        <fullName evidence="9">Overlapping with the m-AAA protease 1 homolog</fullName>
    </alternativeName>
</protein>
<dbReference type="Pfam" id="PF01435">
    <property type="entry name" value="Peptidase_M48"/>
    <property type="match status" value="1"/>
</dbReference>
<keyword evidence="10" id="KW-0472">Membrane</keyword>
<keyword evidence="5" id="KW-0862">Zinc</keyword>
<accession>A0A4Y2MHB3</accession>
<reference evidence="12 13" key="1">
    <citation type="journal article" date="2019" name="Sci. Rep.">
        <title>Orb-weaving spider Araneus ventricosus genome elucidates the spidroin gene catalogue.</title>
        <authorList>
            <person name="Kono N."/>
            <person name="Nakamura H."/>
            <person name="Ohtoshi R."/>
            <person name="Moran D.A.P."/>
            <person name="Shinohara A."/>
            <person name="Yoshida Y."/>
            <person name="Fujiwara M."/>
            <person name="Mori M."/>
            <person name="Tomita M."/>
            <person name="Arakawa K."/>
        </authorList>
    </citation>
    <scope>NUCLEOTIDE SEQUENCE [LARGE SCALE GENOMIC DNA]</scope>
</reference>
<dbReference type="Gene3D" id="3.30.2010.10">
    <property type="entry name" value="Metalloproteases ('zincins'), catalytic domain"/>
    <property type="match status" value="1"/>
</dbReference>
<comment type="caution">
    <text evidence="12">The sequence shown here is derived from an EMBL/GenBank/DDBJ whole genome shotgun (WGS) entry which is preliminary data.</text>
</comment>
<dbReference type="PANTHER" id="PTHR22726">
    <property type="entry name" value="METALLOENDOPEPTIDASE OMA1"/>
    <property type="match status" value="1"/>
</dbReference>
<keyword evidence="10" id="KW-1133">Transmembrane helix</keyword>
<keyword evidence="10" id="KW-0812">Transmembrane</keyword>
<dbReference type="Proteomes" id="UP000499080">
    <property type="component" value="Unassembled WGS sequence"/>
</dbReference>
<evidence type="ECO:0000256" key="9">
    <source>
        <dbReference type="ARBA" id="ARBA00042978"/>
    </source>
</evidence>
<keyword evidence="4" id="KW-0378">Hydrolase</keyword>
<evidence type="ECO:0000256" key="5">
    <source>
        <dbReference type="ARBA" id="ARBA00022833"/>
    </source>
</evidence>
<feature type="domain" description="Peptidase M48" evidence="11">
    <location>
        <begin position="209"/>
        <end position="398"/>
    </location>
</feature>
<evidence type="ECO:0000256" key="7">
    <source>
        <dbReference type="ARBA" id="ARBA00038233"/>
    </source>
</evidence>
<evidence type="ECO:0000256" key="6">
    <source>
        <dbReference type="ARBA" id="ARBA00023049"/>
    </source>
</evidence>
<dbReference type="GO" id="GO:0006515">
    <property type="term" value="P:protein quality control for misfolded or incompletely synthesized proteins"/>
    <property type="evidence" value="ECO:0007669"/>
    <property type="project" value="TreeGrafter"/>
</dbReference>
<dbReference type="OrthoDB" id="7464992at2759"/>
<evidence type="ECO:0000256" key="10">
    <source>
        <dbReference type="SAM" id="Phobius"/>
    </source>
</evidence>